<dbReference type="GO" id="GO:0000272">
    <property type="term" value="P:polysaccharide catabolic process"/>
    <property type="evidence" value="ECO:0007669"/>
    <property type="project" value="TreeGrafter"/>
</dbReference>
<dbReference type="Proteomes" id="UP000196084">
    <property type="component" value="Unassembled WGS sequence"/>
</dbReference>
<dbReference type="InterPro" id="IPR008928">
    <property type="entry name" value="6-hairpin_glycosidase_sf"/>
</dbReference>
<proteinExistence type="inferred from homology"/>
<dbReference type="Gene3D" id="1.50.10.10">
    <property type="match status" value="1"/>
</dbReference>
<comment type="similarity">
    <text evidence="2">Belongs to the glycosyl hydrolase 88 family.</text>
</comment>
<dbReference type="EMBL" id="MWPH01000001">
    <property type="protein sequence ID" value="OVE85816.1"/>
    <property type="molecule type" value="Genomic_DNA"/>
</dbReference>
<sequence length="402" mass="44190">MSRQPAALAAAVSDPGVPERYHESQSPAVDTATLERGLADALEQVEANLDPFYDRFPTASSDDLLYPSTDNMGGWTTSFWTGQCWLAADVTGDDRFRDAADTQLETFARRLEDGDTDTHDLGFLYTLSAVAGYRLTGQSDYRELALEAAQVLVERYRDGPGIIQAWGPLEESQDGWVQGRMIADTMMNLPLLYWASETTGEHRFAAIADTHARTNAQHIVRSDASTAHTVVCDLESGDPLAIETHQGYADDSCWARGQAWQVYGYALAATYTGESAYVDLAAKLANAYLERLESDHVPRWDFDAPAAAVRDTSAAAIAACGLDELAGVLPATDERTPQYRAASLAMLESLAENYSAPTDSNGLLSDAAYNQPEDDYDECCIWGDYFYLEGLTRATEAWQRYW</sequence>
<organism evidence="4 5">
    <name type="scientific">Natronolimnobius baerhuensis</name>
    <dbReference type="NCBI Taxonomy" id="253108"/>
    <lineage>
        <taxon>Archaea</taxon>
        <taxon>Methanobacteriati</taxon>
        <taxon>Methanobacteriota</taxon>
        <taxon>Stenosarchaea group</taxon>
        <taxon>Halobacteria</taxon>
        <taxon>Halobacteriales</taxon>
        <taxon>Natrialbaceae</taxon>
        <taxon>Natronolimnobius</taxon>
    </lineage>
</organism>
<gene>
    <name evidence="4" type="ORF">B2G88_03095</name>
</gene>
<evidence type="ECO:0000256" key="2">
    <source>
        <dbReference type="ARBA" id="ARBA00038358"/>
    </source>
</evidence>
<name>A0A202EC26_9EURY</name>
<evidence type="ECO:0000313" key="4">
    <source>
        <dbReference type="EMBL" id="OVE85816.1"/>
    </source>
</evidence>
<feature type="region of interest" description="Disordered" evidence="3">
    <location>
        <begin position="1"/>
        <end position="27"/>
    </location>
</feature>
<dbReference type="OrthoDB" id="191966at2157"/>
<dbReference type="InterPro" id="IPR052369">
    <property type="entry name" value="UG_Glycosaminoglycan_Hydrolase"/>
</dbReference>
<dbReference type="GO" id="GO:0052757">
    <property type="term" value="F:chondroitin hydrolase activity"/>
    <property type="evidence" value="ECO:0007669"/>
    <property type="project" value="TreeGrafter"/>
</dbReference>
<dbReference type="Pfam" id="PF07470">
    <property type="entry name" value="Glyco_hydro_88"/>
    <property type="match status" value="1"/>
</dbReference>
<dbReference type="PANTHER" id="PTHR36845">
    <property type="entry name" value="HYDROLASE, PUTATIVE (AFU_ORTHOLOGUE AFUA_7G05090)-RELATED"/>
    <property type="match status" value="1"/>
</dbReference>
<dbReference type="PANTHER" id="PTHR36845:SF1">
    <property type="entry name" value="HYDROLASE, PUTATIVE (AFU_ORTHOLOGUE AFUA_7G05090)-RELATED"/>
    <property type="match status" value="1"/>
</dbReference>
<accession>A0A202EC26</accession>
<dbReference type="InterPro" id="IPR010905">
    <property type="entry name" value="Glyco_hydro_88"/>
</dbReference>
<comment type="caution">
    <text evidence="4">The sequence shown here is derived from an EMBL/GenBank/DDBJ whole genome shotgun (WGS) entry which is preliminary data.</text>
</comment>
<reference evidence="4 5" key="1">
    <citation type="submission" date="2017-02" db="EMBL/GenBank/DDBJ databases">
        <title>Natronthermophilus aegyptiacus gen. nov.,sp. nov., an aerobic, extremely halophilic alkalithermophilic archaeon isolated from the athalassohaline Wadi An Natrun, Egypt.</title>
        <authorList>
            <person name="Zhao B."/>
        </authorList>
    </citation>
    <scope>NUCLEOTIDE SEQUENCE [LARGE SCALE GENOMIC DNA]</scope>
    <source>
        <strain evidence="4 5">CGMCC 1.3597</strain>
    </source>
</reference>
<evidence type="ECO:0000256" key="1">
    <source>
        <dbReference type="ARBA" id="ARBA00022801"/>
    </source>
</evidence>
<dbReference type="AlphaFoldDB" id="A0A202EC26"/>
<evidence type="ECO:0000256" key="3">
    <source>
        <dbReference type="SAM" id="MobiDB-lite"/>
    </source>
</evidence>
<keyword evidence="1 4" id="KW-0378">Hydrolase</keyword>
<dbReference type="SUPFAM" id="SSF48208">
    <property type="entry name" value="Six-hairpin glycosidases"/>
    <property type="match status" value="1"/>
</dbReference>
<protein>
    <submittedName>
        <fullName evidence="4">Glycosyl hydrolase family 88</fullName>
    </submittedName>
</protein>
<keyword evidence="5" id="KW-1185">Reference proteome</keyword>
<dbReference type="InterPro" id="IPR012341">
    <property type="entry name" value="6hp_glycosidase-like_sf"/>
</dbReference>
<evidence type="ECO:0000313" key="5">
    <source>
        <dbReference type="Proteomes" id="UP000196084"/>
    </source>
</evidence>
<dbReference type="RefSeq" id="WP_087713939.1">
    <property type="nucleotide sequence ID" value="NZ_MWPH01000001.1"/>
</dbReference>